<comment type="function">
    <text evidence="5 6">Responsible for the release of ribosomes from messenger RNA at the termination of protein biosynthesis. May increase the efficiency of translation by recycling ribosomes from one round of translation to another.</text>
</comment>
<dbReference type="HAMAP" id="MF_00040">
    <property type="entry name" value="RRF"/>
    <property type="match status" value="1"/>
</dbReference>
<comment type="similarity">
    <text evidence="2 6">Belongs to the RRF family.</text>
</comment>
<dbReference type="InterPro" id="IPR002661">
    <property type="entry name" value="Ribosome_recyc_fac"/>
</dbReference>
<evidence type="ECO:0000313" key="8">
    <source>
        <dbReference type="Proteomes" id="UP000016900"/>
    </source>
</evidence>
<evidence type="ECO:0000256" key="1">
    <source>
        <dbReference type="ARBA" id="ARBA00004496"/>
    </source>
</evidence>
<dbReference type="Pfam" id="PF01765">
    <property type="entry name" value="RRF"/>
    <property type="match status" value="1"/>
</dbReference>
<organism evidence="7 8">
    <name type="scientific">Candidatus Pantoea carbekii</name>
    <dbReference type="NCBI Taxonomy" id="1235990"/>
    <lineage>
        <taxon>Bacteria</taxon>
        <taxon>Pseudomonadati</taxon>
        <taxon>Pseudomonadota</taxon>
        <taxon>Gammaproteobacteria</taxon>
        <taxon>Enterobacterales</taxon>
        <taxon>Erwiniaceae</taxon>
        <taxon>Pantoea</taxon>
    </lineage>
</organism>
<dbReference type="SUPFAM" id="SSF55194">
    <property type="entry name" value="Ribosome recycling factor, RRF"/>
    <property type="match status" value="1"/>
</dbReference>
<dbReference type="GO" id="GO:0002184">
    <property type="term" value="P:cytoplasmic translational termination"/>
    <property type="evidence" value="ECO:0007669"/>
    <property type="project" value="TreeGrafter"/>
</dbReference>
<dbReference type="RefSeq" id="WP_022564436.1">
    <property type="nucleotide sequence ID" value="NZ_CP010907.1"/>
</dbReference>
<sequence length="185" mass="21129">MIDDIKKDTEQRMDKCVETFKNTIKKVHTGRATPSIIDGITIEYYGKTTPLYKLANITIEDARTLKINVFDHSTVIAVEKAIMSSGLGLNPSSIGNNIHVSVPILTEERRKNLIKVVRGEAEVGRVSIRNIRRNANEKIKVLLKEKEISEDQERHSQEEIQRITNINIKYIDAILSKKEKILMDF</sequence>
<accession>U3U7M4</accession>
<dbReference type="EMBL" id="AP012554">
    <property type="protein sequence ID" value="BAO00417.1"/>
    <property type="molecule type" value="Genomic_DNA"/>
</dbReference>
<keyword evidence="3 6" id="KW-0963">Cytoplasm</keyword>
<name>U3U7M4_9GAMM</name>
<dbReference type="eggNOG" id="COG0233">
    <property type="taxonomic scope" value="Bacteria"/>
</dbReference>
<dbReference type="GO" id="GO:0005829">
    <property type="term" value="C:cytosol"/>
    <property type="evidence" value="ECO:0007669"/>
    <property type="project" value="GOC"/>
</dbReference>
<dbReference type="KEGG" id="pck:BMSBPS_0073"/>
<dbReference type="FunFam" id="3.30.1360.40:FF:000001">
    <property type="entry name" value="Ribosome-recycling factor"/>
    <property type="match status" value="1"/>
</dbReference>
<evidence type="ECO:0000256" key="2">
    <source>
        <dbReference type="ARBA" id="ARBA00005912"/>
    </source>
</evidence>
<dbReference type="CDD" id="cd00520">
    <property type="entry name" value="RRF"/>
    <property type="match status" value="1"/>
</dbReference>
<gene>
    <name evidence="6 7" type="primary">frr</name>
    <name evidence="7" type="ORF">HHS_04470</name>
</gene>
<dbReference type="Gene3D" id="1.10.132.20">
    <property type="entry name" value="Ribosome-recycling factor"/>
    <property type="match status" value="1"/>
</dbReference>
<dbReference type="FunFam" id="1.10.132.20:FF:000001">
    <property type="entry name" value="Ribosome-recycling factor"/>
    <property type="match status" value="1"/>
</dbReference>
<evidence type="ECO:0000256" key="3">
    <source>
        <dbReference type="ARBA" id="ARBA00022490"/>
    </source>
</evidence>
<dbReference type="STRING" id="1235990.BMSBPS_0073"/>
<evidence type="ECO:0000256" key="6">
    <source>
        <dbReference type="HAMAP-Rule" id="MF_00040"/>
    </source>
</evidence>
<dbReference type="Proteomes" id="UP000016900">
    <property type="component" value="Chromosome"/>
</dbReference>
<evidence type="ECO:0000256" key="4">
    <source>
        <dbReference type="ARBA" id="ARBA00022917"/>
    </source>
</evidence>
<comment type="subcellular location">
    <subcellularLocation>
        <location evidence="1 6">Cytoplasm</location>
    </subcellularLocation>
</comment>
<keyword evidence="4 6" id="KW-0648">Protein biosynthesis</keyword>
<protein>
    <recommendedName>
        <fullName evidence="6">Ribosome-recycling factor</fullName>
        <shortName evidence="6">RRF</shortName>
    </recommendedName>
    <alternativeName>
        <fullName evidence="6">Ribosome-releasing factor</fullName>
    </alternativeName>
</protein>
<dbReference type="PANTHER" id="PTHR20982">
    <property type="entry name" value="RIBOSOME RECYCLING FACTOR"/>
    <property type="match status" value="1"/>
</dbReference>
<dbReference type="GO" id="GO:0043023">
    <property type="term" value="F:ribosomal large subunit binding"/>
    <property type="evidence" value="ECO:0007669"/>
    <property type="project" value="TreeGrafter"/>
</dbReference>
<dbReference type="InterPro" id="IPR023584">
    <property type="entry name" value="Ribosome_recyc_fac_dom"/>
</dbReference>
<dbReference type="PANTHER" id="PTHR20982:SF3">
    <property type="entry name" value="MITOCHONDRIAL RIBOSOME RECYCLING FACTOR PSEUDO 1"/>
    <property type="match status" value="1"/>
</dbReference>
<keyword evidence="8" id="KW-1185">Reference proteome</keyword>
<reference evidence="7 8" key="1">
    <citation type="submission" date="2012-10" db="EMBL/GenBank/DDBJ databases">
        <title>Genome sequence of the symbiont of the pentatomidae stink bug Halyomorpha halys.</title>
        <authorList>
            <person name="Kobayashi H."/>
            <person name="Fujii-Muramatsu R."/>
            <person name="Takeishi K."/>
            <person name="Noda H."/>
        </authorList>
    </citation>
    <scope>NUCLEOTIDE SEQUENCE [LARGE SCALE GENOMIC DNA]</scope>
</reference>
<dbReference type="InterPro" id="IPR036191">
    <property type="entry name" value="RRF_sf"/>
</dbReference>
<evidence type="ECO:0000256" key="5">
    <source>
        <dbReference type="ARBA" id="ARBA00025050"/>
    </source>
</evidence>
<dbReference type="KEGG" id="hhs:HHS_04470"/>
<dbReference type="OrthoDB" id="9804006at2"/>
<dbReference type="PATRIC" id="fig|1235990.3.peg.443"/>
<dbReference type="AlphaFoldDB" id="U3U7M4"/>
<proteinExistence type="inferred from homology"/>
<dbReference type="Gene3D" id="3.30.1360.40">
    <property type="match status" value="1"/>
</dbReference>
<dbReference type="NCBIfam" id="TIGR00496">
    <property type="entry name" value="frr"/>
    <property type="match status" value="1"/>
</dbReference>
<evidence type="ECO:0000313" key="7">
    <source>
        <dbReference type="EMBL" id="BAO00417.1"/>
    </source>
</evidence>